<dbReference type="AlphaFoldDB" id="A0A835YHL4"/>
<dbReference type="InterPro" id="IPR006311">
    <property type="entry name" value="TAT_signal"/>
</dbReference>
<dbReference type="GO" id="GO:0033743">
    <property type="term" value="F:peptide-methionine (R)-S-oxide reductase activity"/>
    <property type="evidence" value="ECO:0007669"/>
    <property type="project" value="UniProtKB-EC"/>
</dbReference>
<keyword evidence="5" id="KW-0479">Metal-binding</keyword>
<evidence type="ECO:0000256" key="1">
    <source>
        <dbReference type="ARBA" id="ARBA00007174"/>
    </source>
</evidence>
<dbReference type="InterPro" id="IPR002579">
    <property type="entry name" value="Met_Sox_Rdtase_MsrB_dom"/>
</dbReference>
<dbReference type="GO" id="GO:0046872">
    <property type="term" value="F:metal ion binding"/>
    <property type="evidence" value="ECO:0007669"/>
    <property type="project" value="UniProtKB-KW"/>
</dbReference>
<proteinExistence type="inferred from homology"/>
<dbReference type="PROSITE" id="PS51318">
    <property type="entry name" value="TAT"/>
    <property type="match status" value="1"/>
</dbReference>
<dbReference type="Gene3D" id="2.170.150.20">
    <property type="entry name" value="Peptide methionine sulfoxide reductase"/>
    <property type="match status" value="1"/>
</dbReference>
<evidence type="ECO:0000313" key="7">
    <source>
        <dbReference type="EMBL" id="KAG5175320.1"/>
    </source>
</evidence>
<dbReference type="EC" id="1.8.4.12" evidence="2 5"/>
<accession>A0A835YHL4</accession>
<dbReference type="InterPro" id="IPR028427">
    <property type="entry name" value="Met_Sox_Rdtase_MsrB"/>
</dbReference>
<feature type="domain" description="MsrB" evidence="6">
    <location>
        <begin position="56"/>
        <end position="190"/>
    </location>
</feature>
<dbReference type="GO" id="GO:0005737">
    <property type="term" value="C:cytoplasm"/>
    <property type="evidence" value="ECO:0007669"/>
    <property type="project" value="TreeGrafter"/>
</dbReference>
<dbReference type="PANTHER" id="PTHR10173">
    <property type="entry name" value="METHIONINE SULFOXIDE REDUCTASE"/>
    <property type="match status" value="1"/>
</dbReference>
<comment type="similarity">
    <text evidence="1 5">Belongs to the MsrB Met sulfoxide reductase family.</text>
</comment>
<dbReference type="OrthoDB" id="44061at2759"/>
<evidence type="ECO:0000313" key="8">
    <source>
        <dbReference type="Proteomes" id="UP000664859"/>
    </source>
</evidence>
<dbReference type="SUPFAM" id="SSF51316">
    <property type="entry name" value="Mss4-like"/>
    <property type="match status" value="1"/>
</dbReference>
<protein>
    <recommendedName>
        <fullName evidence="2 5">Peptide-methionine (R)-S-oxide reductase</fullName>
        <ecNumber evidence="2 5">1.8.4.12</ecNumber>
    </recommendedName>
</protein>
<keyword evidence="3 5" id="KW-0560">Oxidoreductase</keyword>
<comment type="catalytic activity">
    <reaction evidence="4 5">
        <text>L-methionyl-[protein] + [thioredoxin]-disulfide + H2O = L-methionyl-(R)-S-oxide-[protein] + [thioredoxin]-dithiol</text>
        <dbReference type="Rhea" id="RHEA:24164"/>
        <dbReference type="Rhea" id="RHEA-COMP:10698"/>
        <dbReference type="Rhea" id="RHEA-COMP:10700"/>
        <dbReference type="Rhea" id="RHEA-COMP:12313"/>
        <dbReference type="Rhea" id="RHEA-COMP:12314"/>
        <dbReference type="ChEBI" id="CHEBI:15377"/>
        <dbReference type="ChEBI" id="CHEBI:16044"/>
        <dbReference type="ChEBI" id="CHEBI:29950"/>
        <dbReference type="ChEBI" id="CHEBI:45764"/>
        <dbReference type="ChEBI" id="CHEBI:50058"/>
        <dbReference type="EC" id="1.8.4.12"/>
    </reaction>
</comment>
<dbReference type="Proteomes" id="UP000664859">
    <property type="component" value="Unassembled WGS sequence"/>
</dbReference>
<dbReference type="Pfam" id="PF01641">
    <property type="entry name" value="SelR"/>
    <property type="match status" value="1"/>
</dbReference>
<sequence length="201" mass="21634">MAAVASQLRRNAFAKAAVAAATAAAVAVASPLEALAKSAIISKSGYDVTPMPRDEVEKIAEKYNDIQRKVLLKAGTEFAGTGVTVNGYPHSTKEEGVWISAVSGIPLFSSSAKYESGTGWPSFYEPIDKDHIIERVDPKDKSSGLPQFFQRMEVLDRKSGTHLGHVFPDGPKPTGLRYCMNTASMIFVPKGEPLPVQPVKK</sequence>
<dbReference type="NCBIfam" id="TIGR00357">
    <property type="entry name" value="peptide-methionine (R)-S-oxide reductase MsrB"/>
    <property type="match status" value="1"/>
</dbReference>
<evidence type="ECO:0000259" key="6">
    <source>
        <dbReference type="PROSITE" id="PS51790"/>
    </source>
</evidence>
<keyword evidence="5" id="KW-0862">Zinc</keyword>
<evidence type="ECO:0000256" key="2">
    <source>
        <dbReference type="ARBA" id="ARBA00012499"/>
    </source>
</evidence>
<reference evidence="7" key="1">
    <citation type="submission" date="2021-02" db="EMBL/GenBank/DDBJ databases">
        <title>First Annotated Genome of the Yellow-green Alga Tribonema minus.</title>
        <authorList>
            <person name="Mahan K.M."/>
        </authorList>
    </citation>
    <scope>NUCLEOTIDE SEQUENCE</scope>
    <source>
        <strain evidence="7">UTEX B ZZ1240</strain>
    </source>
</reference>
<dbReference type="EMBL" id="JAFCMP010000551">
    <property type="protein sequence ID" value="KAG5175320.1"/>
    <property type="molecule type" value="Genomic_DNA"/>
</dbReference>
<dbReference type="InterPro" id="IPR011057">
    <property type="entry name" value="Mss4-like_sf"/>
</dbReference>
<evidence type="ECO:0000256" key="3">
    <source>
        <dbReference type="ARBA" id="ARBA00023002"/>
    </source>
</evidence>
<dbReference type="GO" id="GO:0006979">
    <property type="term" value="P:response to oxidative stress"/>
    <property type="evidence" value="ECO:0007669"/>
    <property type="project" value="InterPro"/>
</dbReference>
<keyword evidence="8" id="KW-1185">Reference proteome</keyword>
<gene>
    <name evidence="7" type="ORF">JKP88DRAFT_203673</name>
</gene>
<dbReference type="PANTHER" id="PTHR10173:SF52">
    <property type="entry name" value="METHIONINE-R-SULFOXIDE REDUCTASE B1"/>
    <property type="match status" value="1"/>
</dbReference>
<dbReference type="PROSITE" id="PS51790">
    <property type="entry name" value="MSRB"/>
    <property type="match status" value="1"/>
</dbReference>
<name>A0A835YHL4_9STRA</name>
<organism evidence="7 8">
    <name type="scientific">Tribonema minus</name>
    <dbReference type="NCBI Taxonomy" id="303371"/>
    <lineage>
        <taxon>Eukaryota</taxon>
        <taxon>Sar</taxon>
        <taxon>Stramenopiles</taxon>
        <taxon>Ochrophyta</taxon>
        <taxon>PX clade</taxon>
        <taxon>Xanthophyceae</taxon>
        <taxon>Tribonematales</taxon>
        <taxon>Tribonemataceae</taxon>
        <taxon>Tribonema</taxon>
    </lineage>
</organism>
<evidence type="ECO:0000256" key="4">
    <source>
        <dbReference type="ARBA" id="ARBA00048488"/>
    </source>
</evidence>
<evidence type="ECO:0000256" key="5">
    <source>
        <dbReference type="RuleBase" id="RU365044"/>
    </source>
</evidence>
<dbReference type="GO" id="GO:0030091">
    <property type="term" value="P:protein repair"/>
    <property type="evidence" value="ECO:0007669"/>
    <property type="project" value="InterPro"/>
</dbReference>
<comment type="cofactor">
    <cofactor evidence="5">
        <name>Zn(2+)</name>
        <dbReference type="ChEBI" id="CHEBI:29105"/>
    </cofactor>
    <text evidence="5">Binds 1 zinc ion per subunit.</text>
</comment>
<comment type="caution">
    <text evidence="7">The sequence shown here is derived from an EMBL/GenBank/DDBJ whole genome shotgun (WGS) entry which is preliminary data.</text>
</comment>